<comment type="cofactor">
    <cofactor evidence="9">
        <name>FAD</name>
        <dbReference type="ChEBI" id="CHEBI:57692"/>
    </cofactor>
    <text evidence="9">Binds 1 FAD per subunit.</text>
</comment>
<feature type="binding site" evidence="9">
    <location>
        <position position="268"/>
    </location>
    <ligand>
        <name>NAD(+)</name>
        <dbReference type="ChEBI" id="CHEBI:57540"/>
    </ligand>
</feature>
<evidence type="ECO:0000256" key="11">
    <source>
        <dbReference type="RuleBase" id="RU003691"/>
    </source>
</evidence>
<evidence type="ECO:0000256" key="2">
    <source>
        <dbReference type="ARBA" id="ARBA00022630"/>
    </source>
</evidence>
<dbReference type="InterPro" id="IPR012999">
    <property type="entry name" value="Pyr_OxRdtase_I_AS"/>
</dbReference>
<evidence type="ECO:0000256" key="3">
    <source>
        <dbReference type="ARBA" id="ARBA00022827"/>
    </source>
</evidence>
<evidence type="ECO:0000256" key="1">
    <source>
        <dbReference type="ARBA" id="ARBA00007532"/>
    </source>
</evidence>
<evidence type="ECO:0000256" key="10">
    <source>
        <dbReference type="PIRSR" id="PIRSR000350-4"/>
    </source>
</evidence>
<dbReference type="Pfam" id="PF07992">
    <property type="entry name" value="Pyr_redox_2"/>
    <property type="match status" value="1"/>
</dbReference>
<feature type="active site" description="Proton acceptor" evidence="8">
    <location>
        <position position="451"/>
    </location>
</feature>
<evidence type="ECO:0000259" key="12">
    <source>
        <dbReference type="Pfam" id="PF02852"/>
    </source>
</evidence>
<dbReference type="GO" id="GO:0004148">
    <property type="term" value="F:dihydrolipoyl dehydrogenase (NADH) activity"/>
    <property type="evidence" value="ECO:0007669"/>
    <property type="project" value="TreeGrafter"/>
</dbReference>
<dbReference type="PRINTS" id="PR00411">
    <property type="entry name" value="PNDRDTASEI"/>
</dbReference>
<proteinExistence type="inferred from homology"/>
<dbReference type="InterPro" id="IPR036188">
    <property type="entry name" value="FAD/NAD-bd_sf"/>
</dbReference>
<keyword evidence="7 11" id="KW-0676">Redox-active center</keyword>
<keyword evidence="3 9" id="KW-0274">FAD</keyword>
<dbReference type="EMBL" id="FPCG01000004">
    <property type="protein sequence ID" value="SFV22567.1"/>
    <property type="molecule type" value="Genomic_DNA"/>
</dbReference>
<accession>A0A1I7MKX4</accession>
<dbReference type="OrthoDB" id="9800167at2"/>
<evidence type="ECO:0000256" key="7">
    <source>
        <dbReference type="ARBA" id="ARBA00023284"/>
    </source>
</evidence>
<evidence type="ECO:0000259" key="13">
    <source>
        <dbReference type="Pfam" id="PF07992"/>
    </source>
</evidence>
<dbReference type="PANTHER" id="PTHR22912">
    <property type="entry name" value="DISULFIDE OXIDOREDUCTASE"/>
    <property type="match status" value="1"/>
</dbReference>
<evidence type="ECO:0000256" key="6">
    <source>
        <dbReference type="ARBA" id="ARBA00023157"/>
    </source>
</evidence>
<gene>
    <name evidence="14" type="ORF">SAMN04487966_104200</name>
</gene>
<dbReference type="PROSITE" id="PS00076">
    <property type="entry name" value="PYRIDINE_REDOX_1"/>
    <property type="match status" value="1"/>
</dbReference>
<evidence type="ECO:0000256" key="5">
    <source>
        <dbReference type="ARBA" id="ARBA00023027"/>
    </source>
</evidence>
<feature type="disulfide bond" description="Redox-active" evidence="10">
    <location>
        <begin position="41"/>
        <end position="46"/>
    </location>
</feature>
<evidence type="ECO:0000256" key="9">
    <source>
        <dbReference type="PIRSR" id="PIRSR000350-3"/>
    </source>
</evidence>
<feature type="domain" description="FAD/NAD(P)-binding" evidence="13">
    <location>
        <begin position="6"/>
        <end position="325"/>
    </location>
</feature>
<dbReference type="PRINTS" id="PR00368">
    <property type="entry name" value="FADPNR"/>
</dbReference>
<dbReference type="Pfam" id="PF02852">
    <property type="entry name" value="Pyr_redox_dim"/>
    <property type="match status" value="1"/>
</dbReference>
<dbReference type="SUPFAM" id="SSF55424">
    <property type="entry name" value="FAD/NAD-linked reductases, dimerisation (C-terminal) domain"/>
    <property type="match status" value="1"/>
</dbReference>
<evidence type="ECO:0000256" key="8">
    <source>
        <dbReference type="PIRSR" id="PIRSR000350-2"/>
    </source>
</evidence>
<dbReference type="SUPFAM" id="SSF51905">
    <property type="entry name" value="FAD/NAD(P)-binding domain"/>
    <property type="match status" value="1"/>
</dbReference>
<dbReference type="InterPro" id="IPR023753">
    <property type="entry name" value="FAD/NAD-binding_dom"/>
</dbReference>
<dbReference type="RefSeq" id="WP_091696495.1">
    <property type="nucleotide sequence ID" value="NZ_FPCG01000004.1"/>
</dbReference>
<keyword evidence="15" id="KW-1185">Reference proteome</keyword>
<dbReference type="GO" id="GO:0050660">
    <property type="term" value="F:flavin adenine dinucleotide binding"/>
    <property type="evidence" value="ECO:0007669"/>
    <property type="project" value="TreeGrafter"/>
</dbReference>
<dbReference type="AlphaFoldDB" id="A0A1I7MKX4"/>
<keyword evidence="5 9" id="KW-0520">NAD</keyword>
<evidence type="ECO:0000313" key="14">
    <source>
        <dbReference type="EMBL" id="SFV22567.1"/>
    </source>
</evidence>
<dbReference type="Proteomes" id="UP000198881">
    <property type="component" value="Unassembled WGS sequence"/>
</dbReference>
<dbReference type="Gene3D" id="3.30.390.30">
    <property type="match status" value="1"/>
</dbReference>
<dbReference type="PIRSF" id="PIRSF000350">
    <property type="entry name" value="Mercury_reductase_MerA"/>
    <property type="match status" value="1"/>
</dbReference>
<dbReference type="PANTHER" id="PTHR22912:SF217">
    <property type="entry name" value="DIHYDROLIPOYL DEHYDROGENASE"/>
    <property type="match status" value="1"/>
</dbReference>
<keyword evidence="6" id="KW-1015">Disulfide bond</keyword>
<dbReference type="NCBIfam" id="NF005884">
    <property type="entry name" value="PRK07846.1"/>
    <property type="match status" value="1"/>
</dbReference>
<feature type="binding site" evidence="9">
    <location>
        <position position="50"/>
    </location>
    <ligand>
        <name>FAD</name>
        <dbReference type="ChEBI" id="CHEBI:57692"/>
    </ligand>
</feature>
<feature type="binding site" evidence="9">
    <location>
        <position position="314"/>
    </location>
    <ligand>
        <name>FAD</name>
        <dbReference type="ChEBI" id="CHEBI:57692"/>
    </ligand>
</feature>
<feature type="domain" description="Pyridine nucleotide-disulphide oxidoreductase dimerisation" evidence="12">
    <location>
        <begin position="350"/>
        <end position="461"/>
    </location>
</feature>
<keyword evidence="4 11" id="KW-0560">Oxidoreductase</keyword>
<organism evidence="14 15">
    <name type="scientific">Micrococcus terreus</name>
    <dbReference type="NCBI Taxonomy" id="574650"/>
    <lineage>
        <taxon>Bacteria</taxon>
        <taxon>Bacillati</taxon>
        <taxon>Actinomycetota</taxon>
        <taxon>Actinomycetes</taxon>
        <taxon>Micrococcales</taxon>
        <taxon>Micrococcaceae</taxon>
        <taxon>Micrococcus</taxon>
    </lineage>
</organism>
<protein>
    <submittedName>
        <fullName evidence="14">Mycothione reductase</fullName>
    </submittedName>
</protein>
<dbReference type="GO" id="GO:0006103">
    <property type="term" value="P:2-oxoglutarate metabolic process"/>
    <property type="evidence" value="ECO:0007669"/>
    <property type="project" value="TreeGrafter"/>
</dbReference>
<dbReference type="Gene3D" id="3.50.50.60">
    <property type="entry name" value="FAD/NAD(P)-binding domain"/>
    <property type="match status" value="2"/>
</dbReference>
<dbReference type="InterPro" id="IPR004099">
    <property type="entry name" value="Pyr_nucl-diS_OxRdtase_dimer"/>
</dbReference>
<dbReference type="InterPro" id="IPR050151">
    <property type="entry name" value="Class-I_Pyr_Nuc-Dis_Oxidored"/>
</dbReference>
<sequence length="473" mass="51377">MSTHSFDLAIIGSGSGNSLVTPHWDDRRVAIFEAGVFGGTCLNRGCIPTKMYAYPAQLAASPAEAARLGVDLRYQGTDWTALRDRIFSRIDAISRGGRTYRAETLENTTLIEDEVRFADQHTLVTASGERIQAEQIVVAAGSRPRLPQVPGIELPQVHTSDTFMRIARLPERLVVVGGGYIAAEFASVFSALGTTVVQVNRSERLLRHHDETISERFTQQARSQWELKTGWELAGVEDGLNGWVSVQFTGPTNTGFSVDADAVLVATGRIPNSDRLDPEAAALDLHEDGRLVVDEYQRILSGGEPVPGLWALGDISSPWQLKHVANHEQRLVSHNLEHPEDLRRNDLGPVPAAVFARPEVASVGLTEAQALEQFGADRITVKVQGMGDVAYGWAMEDSQGLCKIIADRQDGTLLGAHLIGHDASNLIQPLVQAMSFGLTAHQMARGQYWPHPALSEVIENALLGLAVPDSGLL</sequence>
<name>A0A1I7MKX4_9MICC</name>
<keyword evidence="2 11" id="KW-0285">Flavoprotein</keyword>
<dbReference type="STRING" id="574650.SAMN04487966_104200"/>
<evidence type="ECO:0000313" key="15">
    <source>
        <dbReference type="Proteomes" id="UP000198881"/>
    </source>
</evidence>
<reference evidence="14 15" key="1">
    <citation type="submission" date="2016-10" db="EMBL/GenBank/DDBJ databases">
        <authorList>
            <person name="de Groot N.N."/>
        </authorList>
    </citation>
    <scope>NUCLEOTIDE SEQUENCE [LARGE SCALE GENOMIC DNA]</scope>
    <source>
        <strain evidence="14 15">CGMCC 1.7054</strain>
    </source>
</reference>
<keyword evidence="9" id="KW-0547">Nucleotide-binding</keyword>
<evidence type="ECO:0000256" key="4">
    <source>
        <dbReference type="ARBA" id="ARBA00023002"/>
    </source>
</evidence>
<dbReference type="InterPro" id="IPR016156">
    <property type="entry name" value="FAD/NAD-linked_Rdtase_dimer_sf"/>
</dbReference>
<dbReference type="InterPro" id="IPR001100">
    <property type="entry name" value="Pyr_nuc-diS_OxRdtase"/>
</dbReference>
<comment type="similarity">
    <text evidence="1 11">Belongs to the class-I pyridine nucleotide-disulfide oxidoreductase family.</text>
</comment>
<feature type="binding site" evidence="9">
    <location>
        <begin position="177"/>
        <end position="184"/>
    </location>
    <ligand>
        <name>NAD(+)</name>
        <dbReference type="ChEBI" id="CHEBI:57540"/>
    </ligand>
</feature>